<dbReference type="InterPro" id="IPR057527">
    <property type="entry name" value="HVO_A0261-like_N"/>
</dbReference>
<dbReference type="AlphaFoldDB" id="J3JEN6"/>
<dbReference type="InterPro" id="IPR036388">
    <property type="entry name" value="WH-like_DNA-bd_sf"/>
</dbReference>
<organism evidence="4 5">
    <name type="scientific">Halogranum salarium B-1</name>
    <dbReference type="NCBI Taxonomy" id="1210908"/>
    <lineage>
        <taxon>Archaea</taxon>
        <taxon>Methanobacteriati</taxon>
        <taxon>Methanobacteriota</taxon>
        <taxon>Stenosarchaea group</taxon>
        <taxon>Halobacteria</taxon>
        <taxon>Halobacteriales</taxon>
        <taxon>Haloferacaceae</taxon>
    </lineage>
</organism>
<dbReference type="RefSeq" id="WP_009375897.1">
    <property type="nucleotide sequence ID" value="NZ_ALJD01000008.1"/>
</dbReference>
<dbReference type="EMBL" id="ALJD01000008">
    <property type="protein sequence ID" value="EJN58519.1"/>
    <property type="molecule type" value="Genomic_DNA"/>
</dbReference>
<evidence type="ECO:0000259" key="2">
    <source>
        <dbReference type="Pfam" id="PF08350"/>
    </source>
</evidence>
<dbReference type="CDD" id="cd00090">
    <property type="entry name" value="HTH_ARSR"/>
    <property type="match status" value="1"/>
</dbReference>
<dbReference type="Pfam" id="PF08350">
    <property type="entry name" value="FilR1_middle"/>
    <property type="match status" value="1"/>
</dbReference>
<gene>
    <name evidence="4" type="ORF">HSB1_29970</name>
</gene>
<dbReference type="Pfam" id="PF25213">
    <property type="entry name" value="HVO_A0261_N"/>
    <property type="match status" value="1"/>
</dbReference>
<dbReference type="Proteomes" id="UP000007813">
    <property type="component" value="Unassembled WGS sequence"/>
</dbReference>
<proteinExistence type="predicted"/>
<feature type="region of interest" description="Disordered" evidence="1">
    <location>
        <begin position="248"/>
        <end position="268"/>
    </location>
</feature>
<name>J3JEN6_9EURY</name>
<comment type="caution">
    <text evidence="4">The sequence shown here is derived from an EMBL/GenBank/DDBJ whole genome shotgun (WGS) entry which is preliminary data.</text>
</comment>
<feature type="domain" description="Methanogenesis regulatory protein FilR1 middle" evidence="2">
    <location>
        <begin position="117"/>
        <end position="246"/>
    </location>
</feature>
<reference evidence="4 5" key="1">
    <citation type="journal article" date="2012" name="J. Bacteriol.">
        <title>Draft Genome Sequence of the Extremely Halophilic Archaeon Halogranum salarium B-1T.</title>
        <authorList>
            <person name="Kim K.K."/>
            <person name="Lee K.C."/>
            <person name="Lee J.S."/>
        </authorList>
    </citation>
    <scope>NUCLEOTIDE SEQUENCE [LARGE SCALE GENOMIC DNA]</scope>
    <source>
        <strain evidence="4 5">B-1</strain>
    </source>
</reference>
<accession>J3JEN6</accession>
<dbReference type="InterPro" id="IPR011991">
    <property type="entry name" value="ArsR-like_HTH"/>
</dbReference>
<dbReference type="InterPro" id="IPR013561">
    <property type="entry name" value="FilR1_middle_dom"/>
</dbReference>
<dbReference type="SUPFAM" id="SSF46785">
    <property type="entry name" value="Winged helix' DNA-binding domain"/>
    <property type="match status" value="1"/>
</dbReference>
<evidence type="ECO:0000259" key="3">
    <source>
        <dbReference type="Pfam" id="PF25213"/>
    </source>
</evidence>
<dbReference type="Gene3D" id="1.10.10.10">
    <property type="entry name" value="Winged helix-like DNA-binding domain superfamily/Winged helix DNA-binding domain"/>
    <property type="match status" value="1"/>
</dbReference>
<feature type="domain" description="HVO-A0261-like N-terminal" evidence="3">
    <location>
        <begin position="9"/>
        <end position="79"/>
    </location>
</feature>
<protein>
    <submittedName>
        <fullName evidence="4">Uncharacterized protein</fullName>
    </submittedName>
</protein>
<dbReference type="eggNOG" id="arCOG02809">
    <property type="taxonomic scope" value="Archaea"/>
</dbReference>
<evidence type="ECO:0000256" key="1">
    <source>
        <dbReference type="SAM" id="MobiDB-lite"/>
    </source>
</evidence>
<evidence type="ECO:0000313" key="4">
    <source>
        <dbReference type="EMBL" id="EJN58519.1"/>
    </source>
</evidence>
<evidence type="ECO:0000313" key="5">
    <source>
        <dbReference type="Proteomes" id="UP000007813"/>
    </source>
</evidence>
<sequence length="268" mass="29585">MDREAIRVVTQRLDFLELLTTSPLSKRELIDELSYSRSTVDRAIRDLQIAGLIDKEERGYVVTLSGRVSADQYRNFVETALDTIAAQDVADTIPADVPLDGRLFRGATVHRSDDVAPYELVDYLVESLDGATHLRTLSEALPHPRYFEAVVDRCQQGSLTVDSVLTPSLWEALVDHHPETLEQIFDVGMDISVGDVSAFTLHLIDRDDGTTVQVLIHTDTGSIRGILTNESTEAVEWGNDLFTRVSEEADAVDGPSLDDAVTGEADEE</sequence>
<dbReference type="InterPro" id="IPR036390">
    <property type="entry name" value="WH_DNA-bd_sf"/>
</dbReference>